<dbReference type="PANTHER" id="PTHR30036:SF2">
    <property type="entry name" value="D-GALACTOSE_METHYL-GALACTOSIDE BINDING PERIPLASMIC PROTEIN MGLB"/>
    <property type="match status" value="1"/>
</dbReference>
<protein>
    <submittedName>
        <fullName evidence="6">D-galactose/ D-glucose-binding protein</fullName>
    </submittedName>
</protein>
<dbReference type="KEGG" id="aaxa:NCTC10138_00210"/>
<dbReference type="OrthoDB" id="9814427at2"/>
<name>A0A449BBN6_HAPAX</name>
<keyword evidence="7" id="KW-1185">Reference proteome</keyword>
<reference evidence="6 7" key="1">
    <citation type="submission" date="2019-01" db="EMBL/GenBank/DDBJ databases">
        <authorList>
            <consortium name="Pathogen Informatics"/>
        </authorList>
    </citation>
    <scope>NUCLEOTIDE SEQUENCE [LARGE SCALE GENOMIC DNA]</scope>
    <source>
        <strain evidence="6 7">NCTC10138</strain>
    </source>
</reference>
<evidence type="ECO:0000259" key="5">
    <source>
        <dbReference type="Pfam" id="PF13407"/>
    </source>
</evidence>
<evidence type="ECO:0000256" key="1">
    <source>
        <dbReference type="ARBA" id="ARBA00004196"/>
    </source>
</evidence>
<dbReference type="InterPro" id="IPR050555">
    <property type="entry name" value="Bact_Solute-Bind_Prot2"/>
</dbReference>
<dbReference type="Proteomes" id="UP000289841">
    <property type="component" value="Chromosome"/>
</dbReference>
<dbReference type="GO" id="GO:0030288">
    <property type="term" value="C:outer membrane-bounded periplasmic space"/>
    <property type="evidence" value="ECO:0007669"/>
    <property type="project" value="TreeGrafter"/>
</dbReference>
<dbReference type="GO" id="GO:0030246">
    <property type="term" value="F:carbohydrate binding"/>
    <property type="evidence" value="ECO:0007669"/>
    <property type="project" value="TreeGrafter"/>
</dbReference>
<evidence type="ECO:0000256" key="2">
    <source>
        <dbReference type="ARBA" id="ARBA00022448"/>
    </source>
</evidence>
<dbReference type="RefSeq" id="WP_026390868.1">
    <property type="nucleotide sequence ID" value="NZ_LR215048.1"/>
</dbReference>
<dbReference type="InterPro" id="IPR025997">
    <property type="entry name" value="SBP_2_dom"/>
</dbReference>
<evidence type="ECO:0000256" key="4">
    <source>
        <dbReference type="ARBA" id="ARBA00022729"/>
    </source>
</evidence>
<keyword evidence="3" id="KW-0762">Sugar transport</keyword>
<evidence type="ECO:0000256" key="3">
    <source>
        <dbReference type="ARBA" id="ARBA00022597"/>
    </source>
</evidence>
<organism evidence="6 7">
    <name type="scientific">Haploplasma axanthum</name>
    <name type="common">Acholeplasma axanthum</name>
    <dbReference type="NCBI Taxonomy" id="29552"/>
    <lineage>
        <taxon>Bacteria</taxon>
        <taxon>Bacillati</taxon>
        <taxon>Mycoplasmatota</taxon>
        <taxon>Mollicutes</taxon>
        <taxon>Acholeplasmatales</taxon>
        <taxon>Acholeplasmataceae</taxon>
        <taxon>Haploplasma</taxon>
    </lineage>
</organism>
<proteinExistence type="predicted"/>
<dbReference type="Pfam" id="PF13407">
    <property type="entry name" value="Peripla_BP_4"/>
    <property type="match status" value="1"/>
</dbReference>
<comment type="subcellular location">
    <subcellularLocation>
        <location evidence="1">Cell envelope</location>
    </subcellularLocation>
</comment>
<evidence type="ECO:0000313" key="6">
    <source>
        <dbReference type="EMBL" id="VEU79857.1"/>
    </source>
</evidence>
<keyword evidence="4" id="KW-0732">Signal</keyword>
<dbReference type="EMBL" id="LR215048">
    <property type="protein sequence ID" value="VEU79857.1"/>
    <property type="molecule type" value="Genomic_DNA"/>
</dbReference>
<dbReference type="AlphaFoldDB" id="A0A449BBN6"/>
<feature type="domain" description="Periplasmic binding protein" evidence="5">
    <location>
        <begin position="28"/>
        <end position="285"/>
    </location>
</feature>
<gene>
    <name evidence="6" type="primary">mglB_2</name>
    <name evidence="6" type="ORF">NCTC10138_00210</name>
</gene>
<dbReference type="PROSITE" id="PS51257">
    <property type="entry name" value="PROKAR_LIPOPROTEIN"/>
    <property type="match status" value="1"/>
</dbReference>
<dbReference type="STRING" id="1278311.GCA_000428705_01431"/>
<dbReference type="PANTHER" id="PTHR30036">
    <property type="entry name" value="D-XYLOSE-BINDING PERIPLASMIC PROTEIN"/>
    <property type="match status" value="1"/>
</dbReference>
<accession>A0A449BBN6</accession>
<keyword evidence="2" id="KW-0813">Transport</keyword>
<evidence type="ECO:0000313" key="7">
    <source>
        <dbReference type="Proteomes" id="UP000289841"/>
    </source>
</evidence>
<dbReference type="SUPFAM" id="SSF53822">
    <property type="entry name" value="Periplasmic binding protein-like I"/>
    <property type="match status" value="1"/>
</dbReference>
<sequence length="318" mass="36326">MKRVIKMMLLVLITIIISGCSKGRTKKIGILIYDKEDTFMQEYLSELTKKIDQKSNFKYEVYFAGKNQLLQNKQFLEFYNEDYDLIIVNAVDRLSSYAMIEKAEVKDIPLIFINREPQAVLSNSKNSYYVGSNSLQIGVLQAELVKQMLDTNDLTDINDDGVVQIVILKGEQSHQDAENRTAEVINGLKDLGINYEILTISIGNWERNQVYLKADELFSEYDNVELVISNNDDMALGIIDYLEEKEFIVAPKIIGVDGTVAGLEAIANNKMYGTVVNDYLEQVRTIDILIDYLLKGVILKDFDYDNRFQLINGKIIHN</sequence>
<dbReference type="Gene3D" id="3.40.50.2300">
    <property type="match status" value="2"/>
</dbReference>
<dbReference type="InterPro" id="IPR028082">
    <property type="entry name" value="Peripla_BP_I"/>
</dbReference>